<dbReference type="GO" id="GO:0140664">
    <property type="term" value="F:ATP-dependent DNA damage sensor activity"/>
    <property type="evidence" value="ECO:0007669"/>
    <property type="project" value="InterPro"/>
</dbReference>
<gene>
    <name evidence="5" type="ORF">KDK_40970</name>
</gene>
<dbReference type="Proteomes" id="UP000287188">
    <property type="component" value="Unassembled WGS sequence"/>
</dbReference>
<dbReference type="RefSeq" id="WP_126551996.1">
    <property type="nucleotide sequence ID" value="NZ_BIFS01000001.1"/>
</dbReference>
<dbReference type="Pfam" id="PF00488">
    <property type="entry name" value="MutS_V"/>
    <property type="match status" value="1"/>
</dbReference>
<dbReference type="GO" id="GO:0030983">
    <property type="term" value="F:mismatched DNA binding"/>
    <property type="evidence" value="ECO:0007669"/>
    <property type="project" value="InterPro"/>
</dbReference>
<dbReference type="GO" id="GO:0005524">
    <property type="term" value="F:ATP binding"/>
    <property type="evidence" value="ECO:0007669"/>
    <property type="project" value="UniProtKB-KW"/>
</dbReference>
<evidence type="ECO:0000313" key="6">
    <source>
        <dbReference type="Proteomes" id="UP000287188"/>
    </source>
</evidence>
<dbReference type="SUPFAM" id="SSF52540">
    <property type="entry name" value="P-loop containing nucleoside triphosphate hydrolases"/>
    <property type="match status" value="1"/>
</dbReference>
<dbReference type="InterPro" id="IPR027417">
    <property type="entry name" value="P-loop_NTPase"/>
</dbReference>
<dbReference type="PANTHER" id="PTHR11361">
    <property type="entry name" value="DNA MISMATCH REPAIR PROTEIN MUTS FAMILY MEMBER"/>
    <property type="match status" value="1"/>
</dbReference>
<dbReference type="OrthoDB" id="9802448at2"/>
<dbReference type="SMART" id="SM00534">
    <property type="entry name" value="MUTSac"/>
    <property type="match status" value="1"/>
</dbReference>
<reference evidence="6" key="1">
    <citation type="submission" date="2018-12" db="EMBL/GenBank/DDBJ databases">
        <title>Tengunoibacter tsumagoiensis gen. nov., sp. nov., Dictyobacter kobayashii sp. nov., D. alpinus sp. nov., and D. joshuensis sp. nov. and description of Dictyobacteraceae fam. nov. within the order Ktedonobacterales isolated from Tengu-no-mugimeshi.</title>
        <authorList>
            <person name="Wang C.M."/>
            <person name="Zheng Y."/>
            <person name="Sakai Y."/>
            <person name="Toyoda A."/>
            <person name="Minakuchi Y."/>
            <person name="Abe K."/>
            <person name="Yokota A."/>
            <person name="Yabe S."/>
        </authorList>
    </citation>
    <scope>NUCLEOTIDE SEQUENCE [LARGE SCALE GENOMIC DNA]</scope>
    <source>
        <strain evidence="6">Uno11</strain>
    </source>
</reference>
<protein>
    <recommendedName>
        <fullName evidence="4">DNA mismatch repair proteins mutS family domain-containing protein</fullName>
    </recommendedName>
</protein>
<keyword evidence="3" id="KW-0238">DNA-binding</keyword>
<keyword evidence="1" id="KW-0547">Nucleotide-binding</keyword>
<dbReference type="AlphaFoldDB" id="A0A402AMD3"/>
<organism evidence="5 6">
    <name type="scientific">Dictyobacter kobayashii</name>
    <dbReference type="NCBI Taxonomy" id="2014872"/>
    <lineage>
        <taxon>Bacteria</taxon>
        <taxon>Bacillati</taxon>
        <taxon>Chloroflexota</taxon>
        <taxon>Ktedonobacteria</taxon>
        <taxon>Ktedonobacterales</taxon>
        <taxon>Dictyobacteraceae</taxon>
        <taxon>Dictyobacter</taxon>
    </lineage>
</organism>
<dbReference type="Gene3D" id="3.40.50.300">
    <property type="entry name" value="P-loop containing nucleotide triphosphate hydrolases"/>
    <property type="match status" value="1"/>
</dbReference>
<evidence type="ECO:0000256" key="1">
    <source>
        <dbReference type="ARBA" id="ARBA00022741"/>
    </source>
</evidence>
<evidence type="ECO:0000313" key="5">
    <source>
        <dbReference type="EMBL" id="GCE20297.1"/>
    </source>
</evidence>
<evidence type="ECO:0000259" key="4">
    <source>
        <dbReference type="SMART" id="SM00534"/>
    </source>
</evidence>
<dbReference type="GO" id="GO:0006298">
    <property type="term" value="P:mismatch repair"/>
    <property type="evidence" value="ECO:0007669"/>
    <property type="project" value="InterPro"/>
</dbReference>
<name>A0A402AMD3_9CHLR</name>
<proteinExistence type="predicted"/>
<evidence type="ECO:0000256" key="3">
    <source>
        <dbReference type="ARBA" id="ARBA00023125"/>
    </source>
</evidence>
<keyword evidence="2" id="KW-0067">ATP-binding</keyword>
<keyword evidence="6" id="KW-1185">Reference proteome</keyword>
<feature type="domain" description="DNA mismatch repair proteins mutS family" evidence="4">
    <location>
        <begin position="1"/>
        <end position="92"/>
    </location>
</feature>
<evidence type="ECO:0000256" key="2">
    <source>
        <dbReference type="ARBA" id="ARBA00022840"/>
    </source>
</evidence>
<comment type="caution">
    <text evidence="5">The sequence shown here is derived from an EMBL/GenBank/DDBJ whole genome shotgun (WGS) entry which is preliminary data.</text>
</comment>
<dbReference type="InterPro" id="IPR000432">
    <property type="entry name" value="DNA_mismatch_repair_MutS_C"/>
</dbReference>
<dbReference type="PANTHER" id="PTHR11361:SF34">
    <property type="entry name" value="DNA MISMATCH REPAIR PROTEIN MSH1, MITOCHONDRIAL"/>
    <property type="match status" value="1"/>
</dbReference>
<dbReference type="InterPro" id="IPR045076">
    <property type="entry name" value="MutS"/>
</dbReference>
<dbReference type="EMBL" id="BIFS01000001">
    <property type="protein sequence ID" value="GCE20297.1"/>
    <property type="molecule type" value="Genomic_DNA"/>
</dbReference>
<sequence>MMAIARAVVEHLHNEIEARTLFATHYHELAALDQELAHLHVYTVAISEDDPNGIVFLHRVIAGCAERSFGVHVAKLAGMPPSIVQRAEKVLQQLETNPSVLTAAHNFTQRTSRVAESNGFYASGHSQSGPLLAFHWQTRAAQSIAEAVERGERAPSLDDIDVQAITPMDALNLLFLLQKKKNVLH</sequence>
<accession>A0A402AMD3</accession>